<evidence type="ECO:0000313" key="3">
    <source>
        <dbReference type="RefSeq" id="XP_014485407.1"/>
    </source>
</evidence>
<dbReference type="GeneID" id="106749946"/>
<organism evidence="2 3">
    <name type="scientific">Dinoponera quadriceps</name>
    <name type="common">South American ant</name>
    <dbReference type="NCBI Taxonomy" id="609295"/>
    <lineage>
        <taxon>Eukaryota</taxon>
        <taxon>Metazoa</taxon>
        <taxon>Ecdysozoa</taxon>
        <taxon>Arthropoda</taxon>
        <taxon>Hexapoda</taxon>
        <taxon>Insecta</taxon>
        <taxon>Pterygota</taxon>
        <taxon>Neoptera</taxon>
        <taxon>Endopterygota</taxon>
        <taxon>Hymenoptera</taxon>
        <taxon>Apocrita</taxon>
        <taxon>Aculeata</taxon>
        <taxon>Formicoidea</taxon>
        <taxon>Formicidae</taxon>
        <taxon>Ponerinae</taxon>
        <taxon>Ponerini</taxon>
        <taxon>Dinoponera</taxon>
    </lineage>
</organism>
<accession>A0A6P3Y5P7</accession>
<keyword evidence="2" id="KW-1185">Reference proteome</keyword>
<dbReference type="Proteomes" id="UP000515204">
    <property type="component" value="Unplaced"/>
</dbReference>
<protein>
    <recommendedName>
        <fullName evidence="1">Mos1 transposase HTH domain-containing protein</fullName>
    </recommendedName>
</protein>
<reference evidence="3" key="1">
    <citation type="submission" date="2025-08" db="UniProtKB">
        <authorList>
            <consortium name="RefSeq"/>
        </authorList>
    </citation>
    <scope>IDENTIFICATION</scope>
</reference>
<dbReference type="KEGG" id="dqu:106749946"/>
<sequence length="57" mass="6938">MANLKEQRVCLKFCFLLEKSATEAYQMLQQAFKEDAMSRIQVFEWFERFKRGEKRQA</sequence>
<name>A0A6P3Y5P7_DINQU</name>
<gene>
    <name evidence="3" type="primary">LOC106749946</name>
</gene>
<dbReference type="InterPro" id="IPR041426">
    <property type="entry name" value="Mos1_HTH"/>
</dbReference>
<dbReference type="RefSeq" id="XP_014485407.1">
    <property type="nucleotide sequence ID" value="XM_014629921.1"/>
</dbReference>
<feature type="domain" description="Mos1 transposase HTH" evidence="1">
    <location>
        <begin position="8"/>
        <end position="53"/>
    </location>
</feature>
<evidence type="ECO:0000313" key="2">
    <source>
        <dbReference type="Proteomes" id="UP000515204"/>
    </source>
</evidence>
<proteinExistence type="predicted"/>
<dbReference type="AlphaFoldDB" id="A0A6P3Y5P7"/>
<dbReference type="Pfam" id="PF17906">
    <property type="entry name" value="HTH_48"/>
    <property type="match status" value="1"/>
</dbReference>
<dbReference type="Gene3D" id="1.10.10.1450">
    <property type="match status" value="1"/>
</dbReference>
<evidence type="ECO:0000259" key="1">
    <source>
        <dbReference type="Pfam" id="PF17906"/>
    </source>
</evidence>
<dbReference type="OrthoDB" id="6759066at2759"/>